<accession>A0A5B8KYL4</accession>
<evidence type="ECO:0000256" key="6">
    <source>
        <dbReference type="ARBA" id="ARBA00022989"/>
    </source>
</evidence>
<evidence type="ECO:0000259" key="10">
    <source>
        <dbReference type="Pfam" id="PF13231"/>
    </source>
</evidence>
<dbReference type="GO" id="GO:0009103">
    <property type="term" value="P:lipopolysaccharide biosynthetic process"/>
    <property type="evidence" value="ECO:0007669"/>
    <property type="project" value="TreeGrafter"/>
</dbReference>
<dbReference type="GO" id="GO:0016763">
    <property type="term" value="F:pentosyltransferase activity"/>
    <property type="evidence" value="ECO:0007669"/>
    <property type="project" value="TreeGrafter"/>
</dbReference>
<feature type="transmembrane region" description="Helical" evidence="8">
    <location>
        <begin position="109"/>
        <end position="128"/>
    </location>
</feature>
<keyword evidence="9" id="KW-0732">Signal</keyword>
<feature type="transmembrane region" description="Helical" evidence="8">
    <location>
        <begin position="209"/>
        <end position="229"/>
    </location>
</feature>
<keyword evidence="12" id="KW-1185">Reference proteome</keyword>
<proteinExistence type="predicted"/>
<evidence type="ECO:0000313" key="12">
    <source>
        <dbReference type="Proteomes" id="UP000321389"/>
    </source>
</evidence>
<feature type="transmembrane region" description="Helical" evidence="8">
    <location>
        <begin position="382"/>
        <end position="401"/>
    </location>
</feature>
<protein>
    <submittedName>
        <fullName evidence="11">Glycosyltransferase family 39 protein</fullName>
    </submittedName>
</protein>
<evidence type="ECO:0000256" key="2">
    <source>
        <dbReference type="ARBA" id="ARBA00022475"/>
    </source>
</evidence>
<dbReference type="Proteomes" id="UP000321389">
    <property type="component" value="Chromosome"/>
</dbReference>
<feature type="transmembrane region" description="Helical" evidence="8">
    <location>
        <begin position="83"/>
        <end position="103"/>
    </location>
</feature>
<evidence type="ECO:0000256" key="5">
    <source>
        <dbReference type="ARBA" id="ARBA00022692"/>
    </source>
</evidence>
<keyword evidence="4" id="KW-0808">Transferase</keyword>
<dbReference type="RefSeq" id="WP_146299452.1">
    <property type="nucleotide sequence ID" value="NZ_CP042301.2"/>
</dbReference>
<dbReference type="EMBL" id="CP042301">
    <property type="protein sequence ID" value="QDZ00807.1"/>
    <property type="molecule type" value="Genomic_DNA"/>
</dbReference>
<dbReference type="KEGG" id="niy:FQ775_10665"/>
<dbReference type="OrthoDB" id="9810951at2"/>
<dbReference type="AlphaFoldDB" id="A0A5B8KYL4"/>
<feature type="transmembrane region" description="Helical" evidence="8">
    <location>
        <begin position="135"/>
        <end position="155"/>
    </location>
</feature>
<dbReference type="GO" id="GO:0005886">
    <property type="term" value="C:plasma membrane"/>
    <property type="evidence" value="ECO:0007669"/>
    <property type="project" value="UniProtKB-SubCell"/>
</dbReference>
<feature type="transmembrane region" description="Helical" evidence="8">
    <location>
        <begin position="261"/>
        <end position="282"/>
    </location>
</feature>
<feature type="transmembrane region" description="Helical" evidence="8">
    <location>
        <begin position="413"/>
        <end position="431"/>
    </location>
</feature>
<dbReference type="GO" id="GO:0010041">
    <property type="term" value="P:response to iron(III) ion"/>
    <property type="evidence" value="ECO:0007669"/>
    <property type="project" value="TreeGrafter"/>
</dbReference>
<evidence type="ECO:0000256" key="8">
    <source>
        <dbReference type="SAM" id="Phobius"/>
    </source>
</evidence>
<evidence type="ECO:0000256" key="9">
    <source>
        <dbReference type="SAM" id="SignalP"/>
    </source>
</evidence>
<keyword evidence="3" id="KW-0328">Glycosyltransferase</keyword>
<reference evidence="11" key="1">
    <citation type="submission" date="2020-04" db="EMBL/GenBank/DDBJ databases">
        <title>Nitratireductor sp. nov. isolated from mangrove soil.</title>
        <authorList>
            <person name="Ye Y."/>
        </authorList>
    </citation>
    <scope>NUCLEOTIDE SEQUENCE</scope>
    <source>
        <strain evidence="11">SY7</strain>
    </source>
</reference>
<keyword evidence="7 8" id="KW-0472">Membrane</keyword>
<keyword evidence="6 8" id="KW-1133">Transmembrane helix</keyword>
<evidence type="ECO:0000256" key="1">
    <source>
        <dbReference type="ARBA" id="ARBA00004651"/>
    </source>
</evidence>
<evidence type="ECO:0000313" key="11">
    <source>
        <dbReference type="EMBL" id="QDZ00807.1"/>
    </source>
</evidence>
<keyword evidence="5 8" id="KW-0812">Transmembrane</keyword>
<feature type="domain" description="Glycosyltransferase RgtA/B/C/D-like" evidence="10">
    <location>
        <begin position="56"/>
        <end position="224"/>
    </location>
</feature>
<dbReference type="PANTHER" id="PTHR33908:SF3">
    <property type="entry name" value="UNDECAPRENYL PHOSPHATE-ALPHA-4-AMINO-4-DEOXY-L-ARABINOSE ARABINOSYL TRANSFERASE"/>
    <property type="match status" value="1"/>
</dbReference>
<dbReference type="InterPro" id="IPR050297">
    <property type="entry name" value="LipidA_mod_glycosyltrf_83"/>
</dbReference>
<dbReference type="InterPro" id="IPR038731">
    <property type="entry name" value="RgtA/B/C-like"/>
</dbReference>
<evidence type="ECO:0000256" key="4">
    <source>
        <dbReference type="ARBA" id="ARBA00022679"/>
    </source>
</evidence>
<comment type="subcellular location">
    <subcellularLocation>
        <location evidence="1">Cell membrane</location>
        <topology evidence="1">Multi-pass membrane protein</topology>
    </subcellularLocation>
</comment>
<feature type="transmembrane region" description="Helical" evidence="8">
    <location>
        <begin position="167"/>
        <end position="197"/>
    </location>
</feature>
<feature type="transmembrane region" description="Helical" evidence="8">
    <location>
        <begin position="318"/>
        <end position="335"/>
    </location>
</feature>
<feature type="signal peptide" evidence="9">
    <location>
        <begin position="1"/>
        <end position="20"/>
    </location>
</feature>
<name>A0A5B8KYL4_9HYPH</name>
<feature type="chain" id="PRO_5023040418" evidence="9">
    <location>
        <begin position="21"/>
        <end position="544"/>
    </location>
</feature>
<sequence>MRYVILFLLCLLAVAPGISRFPAVDRDEARFVQASKQMVESGDYVDISFQEEKRYKKPVGVYWLHAAAIQLSGYGAEAPIWVYRLVSVLAIASAVLATCWAGAGLFGARAGFIAGLGLAATFAIAFEGRIAKTDAVLLAFTVVAQGALARIHLAVERGRPVGYLPWIFWIAQGCGILIKGPITPLASALTVLALFAFKRDWRWLRHLRPLRGLALAALIVLPWLALITWKSGAAFWQESLGKDLFGKVVGGQESHGLPPGFYVATYSLYLWPFGLLVLGAGLRAWNLARADTRLLFLLCWYVTFWLFFELIPTKLPNYMIPAYPALFLLLGWAMTRPDGEAATPLRLWQVWLWRLAAFGQIVVTVGIATAAIVLPASFVGNVSVVGIAAALCALLAGGLAFPTKLVLSLRRMAAACAVAWLSFALIFSFVLPSMTTMWLSPRIEEAFVAARPCEDSVLAAVRFHEPSLVFMMGTKTKLTDVNGAAAHLAADPACAIVLVPEDAAGEFSAFMASFGISTEATEPIVGINYSNGNRLSLRLYKTLR</sequence>
<evidence type="ECO:0000256" key="7">
    <source>
        <dbReference type="ARBA" id="ARBA00023136"/>
    </source>
</evidence>
<evidence type="ECO:0000256" key="3">
    <source>
        <dbReference type="ARBA" id="ARBA00022676"/>
    </source>
</evidence>
<dbReference type="Pfam" id="PF13231">
    <property type="entry name" value="PMT_2"/>
    <property type="match status" value="1"/>
</dbReference>
<keyword evidence="2" id="KW-1003">Cell membrane</keyword>
<feature type="transmembrane region" description="Helical" evidence="8">
    <location>
        <begin position="294"/>
        <end position="312"/>
    </location>
</feature>
<gene>
    <name evidence="11" type="ORF">FQ775_10665</name>
</gene>
<organism evidence="11 12">
    <name type="scientific">Nitratireductor mangrovi</name>
    <dbReference type="NCBI Taxonomy" id="2599600"/>
    <lineage>
        <taxon>Bacteria</taxon>
        <taxon>Pseudomonadati</taxon>
        <taxon>Pseudomonadota</taxon>
        <taxon>Alphaproteobacteria</taxon>
        <taxon>Hyphomicrobiales</taxon>
        <taxon>Phyllobacteriaceae</taxon>
        <taxon>Nitratireductor</taxon>
    </lineage>
</organism>
<feature type="transmembrane region" description="Helical" evidence="8">
    <location>
        <begin position="355"/>
        <end position="376"/>
    </location>
</feature>
<dbReference type="PANTHER" id="PTHR33908">
    <property type="entry name" value="MANNOSYLTRANSFERASE YKCB-RELATED"/>
    <property type="match status" value="1"/>
</dbReference>